<evidence type="ECO:0000313" key="5">
    <source>
        <dbReference type="EMBL" id="OUP60624.1"/>
    </source>
</evidence>
<dbReference type="PANTHER" id="PTHR30349">
    <property type="entry name" value="PHAGE INTEGRASE-RELATED"/>
    <property type="match status" value="1"/>
</dbReference>
<proteinExistence type="inferred from homology"/>
<dbReference type="GO" id="GO:0006310">
    <property type="term" value="P:DNA recombination"/>
    <property type="evidence" value="ECO:0007669"/>
    <property type="project" value="UniProtKB-KW"/>
</dbReference>
<comment type="caution">
    <text evidence="5">The sequence shown here is derived from an EMBL/GenBank/DDBJ whole genome shotgun (WGS) entry which is preliminary data.</text>
</comment>
<keyword evidence="6" id="KW-1185">Reference proteome</keyword>
<accession>A0A1Y4LVG6</accession>
<dbReference type="PROSITE" id="PS51898">
    <property type="entry name" value="TYR_RECOMBINASE"/>
    <property type="match status" value="1"/>
</dbReference>
<dbReference type="AlphaFoldDB" id="A0A1Y4LVG6"/>
<dbReference type="Gene3D" id="1.10.150.130">
    <property type="match status" value="1"/>
</dbReference>
<dbReference type="InterPro" id="IPR013762">
    <property type="entry name" value="Integrase-like_cat_sf"/>
</dbReference>
<dbReference type="CDD" id="cd01189">
    <property type="entry name" value="INT_ICEBs1_C_like"/>
    <property type="match status" value="1"/>
</dbReference>
<dbReference type="RefSeq" id="WP_087158635.1">
    <property type="nucleotide sequence ID" value="NZ_NFKM01000009.1"/>
</dbReference>
<organism evidence="5 6">
    <name type="scientific">Faecalitalea cylindroides</name>
    <dbReference type="NCBI Taxonomy" id="39483"/>
    <lineage>
        <taxon>Bacteria</taxon>
        <taxon>Bacillati</taxon>
        <taxon>Bacillota</taxon>
        <taxon>Erysipelotrichia</taxon>
        <taxon>Erysipelotrichales</taxon>
        <taxon>Erysipelotrichaceae</taxon>
        <taxon>Faecalitalea</taxon>
    </lineage>
</organism>
<dbReference type="SUPFAM" id="SSF56349">
    <property type="entry name" value="DNA breaking-rejoining enzymes"/>
    <property type="match status" value="1"/>
</dbReference>
<dbReference type="InterPro" id="IPR002104">
    <property type="entry name" value="Integrase_catalytic"/>
</dbReference>
<evidence type="ECO:0000256" key="3">
    <source>
        <dbReference type="ARBA" id="ARBA00023172"/>
    </source>
</evidence>
<protein>
    <submittedName>
        <fullName evidence="5">Site-specific integrase</fullName>
    </submittedName>
</protein>
<dbReference type="InterPro" id="IPR050090">
    <property type="entry name" value="Tyrosine_recombinase_XerCD"/>
</dbReference>
<evidence type="ECO:0000256" key="2">
    <source>
        <dbReference type="ARBA" id="ARBA00023125"/>
    </source>
</evidence>
<dbReference type="PANTHER" id="PTHR30349:SF41">
    <property type="entry name" value="INTEGRASE_RECOMBINASE PROTEIN MJ0367-RELATED"/>
    <property type="match status" value="1"/>
</dbReference>
<dbReference type="Proteomes" id="UP000195447">
    <property type="component" value="Unassembled WGS sequence"/>
</dbReference>
<dbReference type="InterPro" id="IPR010998">
    <property type="entry name" value="Integrase_recombinase_N"/>
</dbReference>
<evidence type="ECO:0000313" key="6">
    <source>
        <dbReference type="Proteomes" id="UP000195447"/>
    </source>
</evidence>
<name>A0A1Y4LVG6_9FIRM</name>
<sequence length="364" mass="42697">MAKRKEERLPKGFGGVVFMKGNRAKPYVVRIKVGTTINEEKGTAYPKYKVIGYAKTRADGILMLQDYHNNPYDYENHYTFADIYKKAFDEYIADKSKSSIQAYKSAFKVCEELHDLEFKDIRTIQLQHVIDHSGKNYPTLKKIKVLFNVMYKYAMRYELCPKDNSRYVDILKFSKVNPNARDRNPFTKKDIDVLWSMKEDKWYQIALMLIYTGVRIGELLELEKKDVNLEEQYFDVTKSKTDSGVRRVPIADCILPFFKNWYEYSQAETLICMPSMQPFKYRNYIDAYWFPLMEPYGMQRYTPHCTRHTCISLLAEAKVDQTSIKLIVGHRGAMSLTERVYTHLDVDTLIEAVNKMYVPASVKC</sequence>
<reference evidence="6" key="1">
    <citation type="submission" date="2017-04" db="EMBL/GenBank/DDBJ databases">
        <title>Function of individual gut microbiota members based on whole genome sequencing of pure cultures obtained from chicken caecum.</title>
        <authorList>
            <person name="Medvecky M."/>
            <person name="Cejkova D."/>
            <person name="Polansky O."/>
            <person name="Karasova D."/>
            <person name="Kubasova T."/>
            <person name="Cizek A."/>
            <person name="Rychlik I."/>
        </authorList>
    </citation>
    <scope>NUCLEOTIDE SEQUENCE [LARGE SCALE GENOMIC DNA]</scope>
    <source>
        <strain evidence="6">An178</strain>
    </source>
</reference>
<dbReference type="GO" id="GO:0003677">
    <property type="term" value="F:DNA binding"/>
    <property type="evidence" value="ECO:0007669"/>
    <property type="project" value="UniProtKB-KW"/>
</dbReference>
<evidence type="ECO:0000256" key="1">
    <source>
        <dbReference type="ARBA" id="ARBA00008857"/>
    </source>
</evidence>
<evidence type="ECO:0000259" key="4">
    <source>
        <dbReference type="PROSITE" id="PS51898"/>
    </source>
</evidence>
<dbReference type="EMBL" id="NFKM01000009">
    <property type="protein sequence ID" value="OUP60624.1"/>
    <property type="molecule type" value="Genomic_DNA"/>
</dbReference>
<gene>
    <name evidence="5" type="ORF">B5F14_05815</name>
</gene>
<dbReference type="Gene3D" id="1.10.443.10">
    <property type="entry name" value="Intergrase catalytic core"/>
    <property type="match status" value="1"/>
</dbReference>
<keyword evidence="2" id="KW-0238">DNA-binding</keyword>
<dbReference type="GO" id="GO:0015074">
    <property type="term" value="P:DNA integration"/>
    <property type="evidence" value="ECO:0007669"/>
    <property type="project" value="InterPro"/>
</dbReference>
<dbReference type="InterPro" id="IPR011010">
    <property type="entry name" value="DNA_brk_join_enz"/>
</dbReference>
<feature type="domain" description="Tyr recombinase" evidence="4">
    <location>
        <begin position="181"/>
        <end position="354"/>
    </location>
</feature>
<comment type="similarity">
    <text evidence="1">Belongs to the 'phage' integrase family.</text>
</comment>
<dbReference type="Pfam" id="PF00589">
    <property type="entry name" value="Phage_integrase"/>
    <property type="match status" value="1"/>
</dbReference>
<keyword evidence="3" id="KW-0233">DNA recombination</keyword>